<comment type="caution">
    <text evidence="2">The sequence shown here is derived from an EMBL/GenBank/DDBJ whole genome shotgun (WGS) entry which is preliminary data.</text>
</comment>
<sequence>MFFFHKDYFRNARGQHLKIFFYGAAMMILALIITALVTLVTFGGGIGLIFGDYIGLGVMTLVFGGLALFVMMVLVLMPLQYSIYAYYMYGYNNADFRFTDGLLLFKKGNFWKSVGIIILLNIMFFVLSGVIYGVIYGTGFAIASLFGVGSAMFNPDAAEALGVGAMGVLIVIQFGLAFIQMAVYLLAQIAISMIMLNHIDQPQTSLGSKLAKGLTIAFKSMKDLIKLLLSNFILIAIPVILHFVAIIVIGISGLSLGSPDSLVFPVGVAISMGVVGVVFMIMYIFIGYYMIGSYISYYFNGRDAYEAKYETPNDNNYGPEDTQHITIS</sequence>
<dbReference type="AlphaFoldDB" id="A0A6V7R3U4"/>
<evidence type="ECO:0000256" key="1">
    <source>
        <dbReference type="SAM" id="Phobius"/>
    </source>
</evidence>
<evidence type="ECO:0008006" key="4">
    <source>
        <dbReference type="Google" id="ProtNLM"/>
    </source>
</evidence>
<dbReference type="EMBL" id="CAJEWB010000004">
    <property type="protein sequence ID" value="CAD2072079.1"/>
    <property type="molecule type" value="Genomic_DNA"/>
</dbReference>
<keyword evidence="3" id="KW-1185">Reference proteome</keyword>
<dbReference type="RefSeq" id="WP_186076186.1">
    <property type="nucleotide sequence ID" value="NZ_CAJEWB010000004.1"/>
</dbReference>
<gene>
    <name evidence="2" type="ORF">JEOPIN946_00277</name>
</gene>
<evidence type="ECO:0000313" key="3">
    <source>
        <dbReference type="Proteomes" id="UP000588186"/>
    </source>
</evidence>
<evidence type="ECO:0000313" key="2">
    <source>
        <dbReference type="EMBL" id="CAD2072079.1"/>
    </source>
</evidence>
<organism evidence="2 3">
    <name type="scientific">Phocicoccus pinnipedialis</name>
    <dbReference type="NCBI Taxonomy" id="110845"/>
    <lineage>
        <taxon>Bacteria</taxon>
        <taxon>Bacillati</taxon>
        <taxon>Bacillota</taxon>
        <taxon>Bacilli</taxon>
        <taxon>Bacillales</taxon>
        <taxon>Salinicoccaceae</taxon>
        <taxon>Phocicoccus</taxon>
    </lineage>
</organism>
<keyword evidence="1" id="KW-0472">Membrane</keyword>
<feature type="transmembrane region" description="Helical" evidence="1">
    <location>
        <begin position="228"/>
        <end position="256"/>
    </location>
</feature>
<keyword evidence="1" id="KW-0812">Transmembrane</keyword>
<name>A0A6V7R3U4_9BACL</name>
<feature type="transmembrane region" description="Helical" evidence="1">
    <location>
        <begin position="163"/>
        <end position="187"/>
    </location>
</feature>
<reference evidence="2 3" key="1">
    <citation type="submission" date="2020-07" db="EMBL/GenBank/DDBJ databases">
        <authorList>
            <person name="Criscuolo A."/>
        </authorList>
    </citation>
    <scope>NUCLEOTIDE SEQUENCE [LARGE SCALE GENOMIC DNA]</scope>
    <source>
        <strain evidence="2">CIP107946</strain>
    </source>
</reference>
<dbReference type="Proteomes" id="UP000588186">
    <property type="component" value="Unassembled WGS sequence"/>
</dbReference>
<accession>A0A6V7R3U4</accession>
<feature type="transmembrane region" description="Helical" evidence="1">
    <location>
        <begin position="56"/>
        <end position="79"/>
    </location>
</feature>
<keyword evidence="1" id="KW-1133">Transmembrane helix</keyword>
<feature type="transmembrane region" description="Helical" evidence="1">
    <location>
        <begin position="114"/>
        <end position="143"/>
    </location>
</feature>
<feature type="transmembrane region" description="Helical" evidence="1">
    <location>
        <begin position="262"/>
        <end position="286"/>
    </location>
</feature>
<proteinExistence type="predicted"/>
<feature type="transmembrane region" description="Helical" evidence="1">
    <location>
        <begin position="20"/>
        <end position="50"/>
    </location>
</feature>
<protein>
    <recommendedName>
        <fullName evidence="4">Membrane domain of glycerophosphoryl diester phosphodiesterase</fullName>
    </recommendedName>
</protein>